<name>A0A3L6RCY4_PANMI</name>
<evidence type="ECO:0000256" key="1">
    <source>
        <dbReference type="SAM" id="MobiDB-lite"/>
    </source>
</evidence>
<accession>A0A3L6RCY4</accession>
<feature type="region of interest" description="Disordered" evidence="1">
    <location>
        <begin position="1"/>
        <end position="23"/>
    </location>
</feature>
<evidence type="ECO:0000313" key="3">
    <source>
        <dbReference type="Proteomes" id="UP000275267"/>
    </source>
</evidence>
<keyword evidence="3" id="KW-1185">Reference proteome</keyword>
<proteinExistence type="predicted"/>
<protein>
    <submittedName>
        <fullName evidence="2">Uncharacterized protein</fullName>
    </submittedName>
</protein>
<feature type="compositionally biased region" description="Basic residues" evidence="1">
    <location>
        <begin position="1"/>
        <end position="10"/>
    </location>
</feature>
<dbReference type="AlphaFoldDB" id="A0A3L6RCY4"/>
<gene>
    <name evidence="2" type="ORF">C2845_PM06G26450</name>
</gene>
<dbReference type="Proteomes" id="UP000275267">
    <property type="component" value="Unassembled WGS sequence"/>
</dbReference>
<evidence type="ECO:0000313" key="2">
    <source>
        <dbReference type="EMBL" id="RLN00122.1"/>
    </source>
</evidence>
<comment type="caution">
    <text evidence="2">The sequence shown here is derived from an EMBL/GenBank/DDBJ whole genome shotgun (WGS) entry which is preliminary data.</text>
</comment>
<dbReference type="EMBL" id="PQIB02000009">
    <property type="protein sequence ID" value="RLN00122.1"/>
    <property type="molecule type" value="Genomic_DNA"/>
</dbReference>
<reference evidence="3" key="1">
    <citation type="journal article" date="2019" name="Nat. Commun.">
        <title>The genome of broomcorn millet.</title>
        <authorList>
            <person name="Zou C."/>
            <person name="Miki D."/>
            <person name="Li D."/>
            <person name="Tang Q."/>
            <person name="Xiao L."/>
            <person name="Rajput S."/>
            <person name="Deng P."/>
            <person name="Jia W."/>
            <person name="Huang R."/>
            <person name="Zhang M."/>
            <person name="Sun Y."/>
            <person name="Hu J."/>
            <person name="Fu X."/>
            <person name="Schnable P.S."/>
            <person name="Li F."/>
            <person name="Zhang H."/>
            <person name="Feng B."/>
            <person name="Zhu X."/>
            <person name="Liu R."/>
            <person name="Schnable J.C."/>
            <person name="Zhu J.-K."/>
            <person name="Zhang H."/>
        </authorList>
    </citation>
    <scope>NUCLEOTIDE SEQUENCE [LARGE SCALE GENOMIC DNA]</scope>
</reference>
<sequence length="171" mass="19127">MVGKKGASKVKGKESNPAATAGNRWRKFPKITGGWTGRAPELSQVNEVLTKIMVLRDDRVTEVSVVYSLIGRRIQPLQQRTRFGFKYMGLKDPSQFSTEQIHQAKALKPVRDDVNVYRSMPPMPNIDFPSHLMPSTRPLAIAATIEKEEGDETDDNRTLAEVIKGKSMKTS</sequence>
<organism evidence="2 3">
    <name type="scientific">Panicum miliaceum</name>
    <name type="common">Proso millet</name>
    <name type="synonym">Broomcorn millet</name>
    <dbReference type="NCBI Taxonomy" id="4540"/>
    <lineage>
        <taxon>Eukaryota</taxon>
        <taxon>Viridiplantae</taxon>
        <taxon>Streptophyta</taxon>
        <taxon>Embryophyta</taxon>
        <taxon>Tracheophyta</taxon>
        <taxon>Spermatophyta</taxon>
        <taxon>Magnoliopsida</taxon>
        <taxon>Liliopsida</taxon>
        <taxon>Poales</taxon>
        <taxon>Poaceae</taxon>
        <taxon>PACMAD clade</taxon>
        <taxon>Panicoideae</taxon>
        <taxon>Panicodae</taxon>
        <taxon>Paniceae</taxon>
        <taxon>Panicinae</taxon>
        <taxon>Panicum</taxon>
        <taxon>Panicum sect. Panicum</taxon>
    </lineage>
</organism>